<dbReference type="EC" id="3.5.4.5" evidence="4 15"/>
<dbReference type="GO" id="GO:0005829">
    <property type="term" value="C:cytosol"/>
    <property type="evidence" value="ECO:0007669"/>
    <property type="project" value="TreeGrafter"/>
</dbReference>
<sequence length="146" mass="15493">MKSDQALWNDLIERAREARSRAYAPYSGYAVGAAILDAEGRVWTGCNVENASYGLSLCAERVAVARMVAAGSREIAALAVATRDGAPPCGLCLQTLIEFAPADASSLGVALAADEGHPRVFSLSDLLPHAFRTSRLRRTEAEGRSV</sequence>
<dbReference type="PROSITE" id="PS00903">
    <property type="entry name" value="CYT_DCMP_DEAMINASES_1"/>
    <property type="match status" value="1"/>
</dbReference>
<evidence type="ECO:0000256" key="15">
    <source>
        <dbReference type="RuleBase" id="RU364006"/>
    </source>
</evidence>
<accession>A0A931PTE5</accession>
<evidence type="ECO:0000256" key="9">
    <source>
        <dbReference type="ARBA" id="ARBA00032005"/>
    </source>
</evidence>
<evidence type="ECO:0000256" key="13">
    <source>
        <dbReference type="PIRSR" id="PIRSR606262-2"/>
    </source>
</evidence>
<comment type="catalytic activity">
    <reaction evidence="10 15">
        <text>2'-deoxycytidine + H2O + H(+) = 2'-deoxyuridine + NH4(+)</text>
        <dbReference type="Rhea" id="RHEA:13433"/>
        <dbReference type="ChEBI" id="CHEBI:15377"/>
        <dbReference type="ChEBI" id="CHEBI:15378"/>
        <dbReference type="ChEBI" id="CHEBI:15698"/>
        <dbReference type="ChEBI" id="CHEBI:16450"/>
        <dbReference type="ChEBI" id="CHEBI:28938"/>
        <dbReference type="EC" id="3.5.4.5"/>
    </reaction>
</comment>
<organism evidence="17 18">
    <name type="scientific">Fimbriimonas ginsengisoli</name>
    <dbReference type="NCBI Taxonomy" id="1005039"/>
    <lineage>
        <taxon>Bacteria</taxon>
        <taxon>Bacillati</taxon>
        <taxon>Armatimonadota</taxon>
        <taxon>Fimbriimonadia</taxon>
        <taxon>Fimbriimonadales</taxon>
        <taxon>Fimbriimonadaceae</taxon>
        <taxon>Fimbriimonas</taxon>
    </lineage>
</organism>
<dbReference type="PANTHER" id="PTHR11644:SF2">
    <property type="entry name" value="CYTIDINE DEAMINASE"/>
    <property type="match status" value="1"/>
</dbReference>
<gene>
    <name evidence="17" type="ORF">HYR64_04155</name>
</gene>
<reference evidence="17" key="1">
    <citation type="submission" date="2020-07" db="EMBL/GenBank/DDBJ databases">
        <title>Huge and variable diversity of episymbiotic CPR bacteria and DPANN archaea in groundwater ecosystems.</title>
        <authorList>
            <person name="He C.Y."/>
            <person name="Keren R."/>
            <person name="Whittaker M."/>
            <person name="Farag I.F."/>
            <person name="Doudna J."/>
            <person name="Cate J.H.D."/>
            <person name="Banfield J.F."/>
        </authorList>
    </citation>
    <scope>NUCLEOTIDE SEQUENCE</scope>
    <source>
        <strain evidence="17">NC_groundwater_17_Pr7_B-0.1um_64_12</strain>
    </source>
</reference>
<dbReference type="InterPro" id="IPR002125">
    <property type="entry name" value="CMP_dCMP_dom"/>
</dbReference>
<dbReference type="InterPro" id="IPR006262">
    <property type="entry name" value="Cyt_deam_tetra"/>
</dbReference>
<evidence type="ECO:0000313" key="17">
    <source>
        <dbReference type="EMBL" id="MBI1756284.1"/>
    </source>
</evidence>
<feature type="binding site" evidence="14">
    <location>
        <position position="92"/>
    </location>
    <ligand>
        <name>Zn(2+)</name>
        <dbReference type="ChEBI" id="CHEBI:29105"/>
        <note>catalytic</note>
    </ligand>
</feature>
<evidence type="ECO:0000259" key="16">
    <source>
        <dbReference type="PROSITE" id="PS51747"/>
    </source>
</evidence>
<dbReference type="InterPro" id="IPR016193">
    <property type="entry name" value="Cytidine_deaminase-like"/>
</dbReference>
<dbReference type="SUPFAM" id="SSF53927">
    <property type="entry name" value="Cytidine deaminase-like"/>
    <property type="match status" value="1"/>
</dbReference>
<keyword evidence="8 14" id="KW-0862">Zinc</keyword>
<evidence type="ECO:0000256" key="11">
    <source>
        <dbReference type="ARBA" id="ARBA00049558"/>
    </source>
</evidence>
<dbReference type="Pfam" id="PF00383">
    <property type="entry name" value="dCMP_cyt_deam_1"/>
    <property type="match status" value="1"/>
</dbReference>
<comment type="caution">
    <text evidence="17">The sequence shown here is derived from an EMBL/GenBank/DDBJ whole genome shotgun (WGS) entry which is preliminary data.</text>
</comment>
<feature type="active site" description="Proton donor" evidence="12">
    <location>
        <position position="60"/>
    </location>
</feature>
<comment type="function">
    <text evidence="2 15">This enzyme scavenges exogenous and endogenous cytidine and 2'-deoxycytidine for UMP synthesis.</text>
</comment>
<dbReference type="GO" id="GO:0008270">
    <property type="term" value="F:zinc ion binding"/>
    <property type="evidence" value="ECO:0007669"/>
    <property type="project" value="UniProtKB-UniRule"/>
</dbReference>
<evidence type="ECO:0000256" key="6">
    <source>
        <dbReference type="ARBA" id="ARBA00022723"/>
    </source>
</evidence>
<protein>
    <recommendedName>
        <fullName evidence="5 15">Cytidine deaminase</fullName>
        <ecNumber evidence="4 15">3.5.4.5</ecNumber>
    </recommendedName>
    <alternativeName>
        <fullName evidence="9 15">Cytidine aminohydrolase</fullName>
    </alternativeName>
</protein>
<dbReference type="AlphaFoldDB" id="A0A931PTE5"/>
<comment type="catalytic activity">
    <reaction evidence="11 15">
        <text>cytidine + H2O + H(+) = uridine + NH4(+)</text>
        <dbReference type="Rhea" id="RHEA:16069"/>
        <dbReference type="ChEBI" id="CHEBI:15377"/>
        <dbReference type="ChEBI" id="CHEBI:15378"/>
        <dbReference type="ChEBI" id="CHEBI:16704"/>
        <dbReference type="ChEBI" id="CHEBI:17562"/>
        <dbReference type="ChEBI" id="CHEBI:28938"/>
        <dbReference type="EC" id="3.5.4.5"/>
    </reaction>
</comment>
<dbReference type="EMBL" id="JACOSL010000027">
    <property type="protein sequence ID" value="MBI1756284.1"/>
    <property type="molecule type" value="Genomic_DNA"/>
</dbReference>
<evidence type="ECO:0000256" key="12">
    <source>
        <dbReference type="PIRSR" id="PIRSR606262-1"/>
    </source>
</evidence>
<feature type="binding site" evidence="13">
    <location>
        <begin position="47"/>
        <end position="53"/>
    </location>
    <ligand>
        <name>substrate</name>
    </ligand>
</feature>
<dbReference type="NCBIfam" id="TIGR01354">
    <property type="entry name" value="cyt_deam_tetra"/>
    <property type="match status" value="1"/>
</dbReference>
<dbReference type="CDD" id="cd01283">
    <property type="entry name" value="cytidine_deaminase"/>
    <property type="match status" value="1"/>
</dbReference>
<dbReference type="InterPro" id="IPR050202">
    <property type="entry name" value="Cyt/Deoxycyt_deaminase"/>
</dbReference>
<name>A0A931PTE5_FIMGI</name>
<dbReference type="NCBIfam" id="NF004064">
    <property type="entry name" value="PRK05578.1"/>
    <property type="match status" value="1"/>
</dbReference>
<evidence type="ECO:0000256" key="3">
    <source>
        <dbReference type="ARBA" id="ARBA00006576"/>
    </source>
</evidence>
<dbReference type="Gene3D" id="3.40.140.10">
    <property type="entry name" value="Cytidine Deaminase, domain 2"/>
    <property type="match status" value="1"/>
</dbReference>
<dbReference type="GO" id="GO:0072527">
    <property type="term" value="P:pyrimidine-containing compound metabolic process"/>
    <property type="evidence" value="ECO:0007669"/>
    <property type="project" value="UniProtKB-ARBA"/>
</dbReference>
<dbReference type="Proteomes" id="UP000727962">
    <property type="component" value="Unassembled WGS sequence"/>
</dbReference>
<feature type="binding site" evidence="14">
    <location>
        <position position="58"/>
    </location>
    <ligand>
        <name>Zn(2+)</name>
        <dbReference type="ChEBI" id="CHEBI:29105"/>
        <note>catalytic</note>
    </ligand>
</feature>
<evidence type="ECO:0000256" key="10">
    <source>
        <dbReference type="ARBA" id="ARBA00049252"/>
    </source>
</evidence>
<dbReference type="PANTHER" id="PTHR11644">
    <property type="entry name" value="CYTIDINE DEAMINASE"/>
    <property type="match status" value="1"/>
</dbReference>
<evidence type="ECO:0000256" key="4">
    <source>
        <dbReference type="ARBA" id="ARBA00012783"/>
    </source>
</evidence>
<keyword evidence="7 15" id="KW-0378">Hydrolase</keyword>
<evidence type="ECO:0000256" key="14">
    <source>
        <dbReference type="PIRSR" id="PIRSR606262-3"/>
    </source>
</evidence>
<proteinExistence type="inferred from homology"/>
<dbReference type="GO" id="GO:0042802">
    <property type="term" value="F:identical protein binding"/>
    <property type="evidence" value="ECO:0007669"/>
    <property type="project" value="UniProtKB-ARBA"/>
</dbReference>
<keyword evidence="6 14" id="KW-0479">Metal-binding</keyword>
<evidence type="ECO:0000256" key="8">
    <source>
        <dbReference type="ARBA" id="ARBA00022833"/>
    </source>
</evidence>
<feature type="domain" description="CMP/dCMP-type deaminase" evidence="16">
    <location>
        <begin position="6"/>
        <end position="134"/>
    </location>
</feature>
<dbReference type="InterPro" id="IPR016192">
    <property type="entry name" value="APOBEC/CMP_deaminase_Zn-bd"/>
</dbReference>
<evidence type="ECO:0000256" key="5">
    <source>
        <dbReference type="ARBA" id="ARBA00018266"/>
    </source>
</evidence>
<evidence type="ECO:0000256" key="1">
    <source>
        <dbReference type="ARBA" id="ARBA00001947"/>
    </source>
</evidence>
<evidence type="ECO:0000256" key="2">
    <source>
        <dbReference type="ARBA" id="ARBA00003949"/>
    </source>
</evidence>
<dbReference type="FunFam" id="3.40.140.10:FF:000008">
    <property type="entry name" value="Cytidine deaminase"/>
    <property type="match status" value="1"/>
</dbReference>
<feature type="binding site" evidence="14">
    <location>
        <position position="89"/>
    </location>
    <ligand>
        <name>Zn(2+)</name>
        <dbReference type="ChEBI" id="CHEBI:29105"/>
        <note>catalytic</note>
    </ligand>
</feature>
<dbReference type="PROSITE" id="PS51747">
    <property type="entry name" value="CYT_DCMP_DEAMINASES_2"/>
    <property type="match status" value="1"/>
</dbReference>
<dbReference type="GO" id="GO:0004126">
    <property type="term" value="F:cytidine deaminase activity"/>
    <property type="evidence" value="ECO:0007669"/>
    <property type="project" value="UniProtKB-UniRule"/>
</dbReference>
<dbReference type="GO" id="GO:0055086">
    <property type="term" value="P:nucleobase-containing small molecule metabolic process"/>
    <property type="evidence" value="ECO:0007669"/>
    <property type="project" value="UniProtKB-ARBA"/>
</dbReference>
<comment type="similarity">
    <text evidence="3 15">Belongs to the cytidine and deoxycytidylate deaminase family.</text>
</comment>
<evidence type="ECO:0000313" key="18">
    <source>
        <dbReference type="Proteomes" id="UP000727962"/>
    </source>
</evidence>
<comment type="cofactor">
    <cofactor evidence="1 14 15">
        <name>Zn(2+)</name>
        <dbReference type="ChEBI" id="CHEBI:29105"/>
    </cofactor>
</comment>
<evidence type="ECO:0000256" key="7">
    <source>
        <dbReference type="ARBA" id="ARBA00022801"/>
    </source>
</evidence>